<gene>
    <name evidence="1" type="ORF">WA026_001130</name>
</gene>
<dbReference type="Proteomes" id="UP001431783">
    <property type="component" value="Unassembled WGS sequence"/>
</dbReference>
<dbReference type="EMBL" id="JARQZJ010000121">
    <property type="protein sequence ID" value="KAK9888909.1"/>
    <property type="molecule type" value="Genomic_DNA"/>
</dbReference>
<name>A0AAW1V727_9CUCU</name>
<evidence type="ECO:0000313" key="1">
    <source>
        <dbReference type="EMBL" id="KAK9888909.1"/>
    </source>
</evidence>
<evidence type="ECO:0000313" key="2">
    <source>
        <dbReference type="Proteomes" id="UP001431783"/>
    </source>
</evidence>
<accession>A0AAW1V727</accession>
<keyword evidence="2" id="KW-1185">Reference proteome</keyword>
<comment type="caution">
    <text evidence="1">The sequence shown here is derived from an EMBL/GenBank/DDBJ whole genome shotgun (WGS) entry which is preliminary data.</text>
</comment>
<protein>
    <recommendedName>
        <fullName evidence="3">Ribosomal protein S4</fullName>
    </recommendedName>
</protein>
<organism evidence="1 2">
    <name type="scientific">Henosepilachna vigintioctopunctata</name>
    <dbReference type="NCBI Taxonomy" id="420089"/>
    <lineage>
        <taxon>Eukaryota</taxon>
        <taxon>Metazoa</taxon>
        <taxon>Ecdysozoa</taxon>
        <taxon>Arthropoda</taxon>
        <taxon>Hexapoda</taxon>
        <taxon>Insecta</taxon>
        <taxon>Pterygota</taxon>
        <taxon>Neoptera</taxon>
        <taxon>Endopterygota</taxon>
        <taxon>Coleoptera</taxon>
        <taxon>Polyphaga</taxon>
        <taxon>Cucujiformia</taxon>
        <taxon>Coccinelloidea</taxon>
        <taxon>Coccinellidae</taxon>
        <taxon>Epilachninae</taxon>
        <taxon>Epilachnini</taxon>
        <taxon>Henosepilachna</taxon>
    </lineage>
</organism>
<proteinExistence type="predicted"/>
<evidence type="ECO:0008006" key="3">
    <source>
        <dbReference type="Google" id="ProtNLM"/>
    </source>
</evidence>
<dbReference type="AlphaFoldDB" id="A0AAW1V727"/>
<sequence length="197" mass="23490">MPIRPLSSISRDEMIRTNLMHLEQNIIKKKIAQAHFYDKQIECAPLVCNFQDKVPIHNRLGLFNVNKHKVPLFETNTNSFSKNKRIRKYKNRRRYTAQDRLLKIRQQQNINRSPMLFTKSFLRRILMGCNIPSLKMELVKDMKHSEISRFKLCLDHVYQEQIRQIQLSHPRQIIHGVHPIIPVATNITMNERFSHLL</sequence>
<reference evidence="1 2" key="1">
    <citation type="submission" date="2023-03" db="EMBL/GenBank/DDBJ databases">
        <title>Genome insight into feeding habits of ladybird beetles.</title>
        <authorList>
            <person name="Li H.-S."/>
            <person name="Huang Y.-H."/>
            <person name="Pang H."/>
        </authorList>
    </citation>
    <scope>NUCLEOTIDE SEQUENCE [LARGE SCALE GENOMIC DNA]</scope>
    <source>
        <strain evidence="1">SYSU_2023b</strain>
        <tissue evidence="1">Whole body</tissue>
    </source>
</reference>